<evidence type="ECO:0000313" key="2">
    <source>
        <dbReference type="EMBL" id="CAF1113747.1"/>
    </source>
</evidence>
<evidence type="ECO:0000313" key="7">
    <source>
        <dbReference type="EMBL" id="CAF3869511.1"/>
    </source>
</evidence>
<dbReference type="OrthoDB" id="9983975at2759"/>
<dbReference type="Proteomes" id="UP000663860">
    <property type="component" value="Unassembled WGS sequence"/>
</dbReference>
<dbReference type="Proteomes" id="UP000663881">
    <property type="component" value="Unassembled WGS sequence"/>
</dbReference>
<feature type="compositionally biased region" description="Basic and acidic residues" evidence="1">
    <location>
        <begin position="61"/>
        <end position="81"/>
    </location>
</feature>
<dbReference type="EMBL" id="CAJNOE010000278">
    <property type="protein sequence ID" value="CAF1113747.1"/>
    <property type="molecule type" value="Genomic_DNA"/>
</dbReference>
<name>A0A814WUS9_9BILA</name>
<dbReference type="Proteomes" id="UP000663868">
    <property type="component" value="Unassembled WGS sequence"/>
</dbReference>
<dbReference type="EMBL" id="CAJOBB010000802">
    <property type="protein sequence ID" value="CAF3754777.1"/>
    <property type="molecule type" value="Genomic_DNA"/>
</dbReference>
<gene>
    <name evidence="2" type="ORF">IZO911_LOCUS23739</name>
    <name evidence="4" type="ORF">JYZ213_LOCUS27174</name>
    <name evidence="6" type="ORF">KXQ929_LOCUS14451</name>
    <name evidence="7" type="ORF">OKA104_LOCUS22514</name>
    <name evidence="5" type="ORF">OXD698_LOCUS13616</name>
    <name evidence="3" type="ORF">VCS650_LOCUS22977</name>
</gene>
<evidence type="ECO:0000313" key="5">
    <source>
        <dbReference type="EMBL" id="CAF3720611.1"/>
    </source>
</evidence>
<comment type="caution">
    <text evidence="4">The sequence shown here is derived from an EMBL/GenBank/DDBJ whole genome shotgun (WGS) entry which is preliminary data.</text>
</comment>
<reference evidence="4" key="1">
    <citation type="submission" date="2021-02" db="EMBL/GenBank/DDBJ databases">
        <authorList>
            <person name="Nowell W R."/>
        </authorList>
    </citation>
    <scope>NUCLEOTIDE SEQUENCE</scope>
</reference>
<dbReference type="EMBL" id="CAJOAZ010000833">
    <property type="protein sequence ID" value="CAF3720611.1"/>
    <property type="molecule type" value="Genomic_DNA"/>
</dbReference>
<dbReference type="EMBL" id="CAJNOG010000374">
    <property type="protein sequence ID" value="CAF1205800.1"/>
    <property type="molecule type" value="Genomic_DNA"/>
</dbReference>
<dbReference type="Proteomes" id="UP000663844">
    <property type="component" value="Unassembled WGS sequence"/>
</dbReference>
<evidence type="ECO:0000313" key="8">
    <source>
        <dbReference type="Proteomes" id="UP000663845"/>
    </source>
</evidence>
<accession>A0A814WUS9</accession>
<dbReference type="AlphaFoldDB" id="A0A814WUS9"/>
<evidence type="ECO:0000256" key="1">
    <source>
        <dbReference type="SAM" id="MobiDB-lite"/>
    </source>
</evidence>
<dbReference type="EMBL" id="CAJNON010000265">
    <property type="protein sequence ID" value="CAF1154109.1"/>
    <property type="molecule type" value="Genomic_DNA"/>
</dbReference>
<proteinExistence type="predicted"/>
<dbReference type="Proteomes" id="UP000663845">
    <property type="component" value="Unassembled WGS sequence"/>
</dbReference>
<evidence type="ECO:0000313" key="3">
    <source>
        <dbReference type="EMBL" id="CAF1154109.1"/>
    </source>
</evidence>
<evidence type="ECO:0000313" key="6">
    <source>
        <dbReference type="EMBL" id="CAF3754777.1"/>
    </source>
</evidence>
<dbReference type="Proteomes" id="UP000663891">
    <property type="component" value="Unassembled WGS sequence"/>
</dbReference>
<feature type="region of interest" description="Disordered" evidence="1">
    <location>
        <begin position="54"/>
        <end position="100"/>
    </location>
</feature>
<protein>
    <submittedName>
        <fullName evidence="4">Uncharacterized protein</fullName>
    </submittedName>
</protein>
<sequence length="292" mass="33267">MSLFTSTINEVLPFMPVEIHGKTIEIFNRIPGTLLKYFDPKAITKKAECGEHNFNNAKTIGNDKADIDSRDTHKDTSDLPSKKSYNTEGTQRSLSLRAKSSSKYASEKDTAFNSDLWFSTHGFDNGKDYSNLRTQLRDSIKKMFRERNITEISPSKIAREIATKCLEQCPNWGKQHQNTSAIVRFNSTYITDDPLVKMNIHAYVYAHLVCEHESSYMFRHSYKNSFDLTIEVNGISIDPIKISQFIRLVTENSVSDSVKAIEGIAPLTWDDLNGPHTTRNTEKKLALTWDDI</sequence>
<dbReference type="EMBL" id="CAJOAY010001644">
    <property type="protein sequence ID" value="CAF3869511.1"/>
    <property type="molecule type" value="Genomic_DNA"/>
</dbReference>
<evidence type="ECO:0000313" key="4">
    <source>
        <dbReference type="EMBL" id="CAF1205800.1"/>
    </source>
</evidence>
<organism evidence="4 8">
    <name type="scientific">Adineta steineri</name>
    <dbReference type="NCBI Taxonomy" id="433720"/>
    <lineage>
        <taxon>Eukaryota</taxon>
        <taxon>Metazoa</taxon>
        <taxon>Spiralia</taxon>
        <taxon>Gnathifera</taxon>
        <taxon>Rotifera</taxon>
        <taxon>Eurotatoria</taxon>
        <taxon>Bdelloidea</taxon>
        <taxon>Adinetida</taxon>
        <taxon>Adinetidae</taxon>
        <taxon>Adineta</taxon>
    </lineage>
</organism>